<evidence type="ECO:0000256" key="6">
    <source>
        <dbReference type="ARBA" id="ARBA00023270"/>
    </source>
</evidence>
<dbReference type="PRINTS" id="PR00789">
    <property type="entry name" value="OSIALOPTASE"/>
</dbReference>
<dbReference type="GO" id="GO:0005737">
    <property type="term" value="C:cytoplasm"/>
    <property type="evidence" value="ECO:0007669"/>
    <property type="project" value="UniProtKB-SubCell"/>
</dbReference>
<name>A0AAD5E0Z8_9CHLO</name>
<feature type="binding site" evidence="9">
    <location>
        <position position="265"/>
    </location>
    <ligand>
        <name>a divalent metal cation</name>
        <dbReference type="ChEBI" id="CHEBI:60240"/>
    </ligand>
</feature>
<feature type="domain" description="Gcp-like" evidence="10">
    <location>
        <begin position="30"/>
        <end position="272"/>
    </location>
</feature>
<comment type="caution">
    <text evidence="9">Lacks conserved residue(s) required for the propagation of feature annotation.</text>
</comment>
<comment type="catalytic activity">
    <reaction evidence="8 9">
        <text>L-threonylcarbamoyladenylate + adenosine(37) in tRNA = N(6)-L-threonylcarbamoyladenosine(37) in tRNA + AMP + H(+)</text>
        <dbReference type="Rhea" id="RHEA:37059"/>
        <dbReference type="Rhea" id="RHEA-COMP:10162"/>
        <dbReference type="Rhea" id="RHEA-COMP:10163"/>
        <dbReference type="ChEBI" id="CHEBI:15378"/>
        <dbReference type="ChEBI" id="CHEBI:73682"/>
        <dbReference type="ChEBI" id="CHEBI:74411"/>
        <dbReference type="ChEBI" id="CHEBI:74418"/>
        <dbReference type="ChEBI" id="CHEBI:456215"/>
        <dbReference type="EC" id="2.3.1.234"/>
    </reaction>
</comment>
<evidence type="ECO:0000259" key="10">
    <source>
        <dbReference type="Pfam" id="PF00814"/>
    </source>
</evidence>
<evidence type="ECO:0000256" key="1">
    <source>
        <dbReference type="ARBA" id="ARBA00022490"/>
    </source>
</evidence>
<dbReference type="InterPro" id="IPR034680">
    <property type="entry name" value="Kae1_archaea_euk"/>
</dbReference>
<dbReference type="GO" id="GO:0000408">
    <property type="term" value="C:EKC/KEOPS complex"/>
    <property type="evidence" value="ECO:0007669"/>
    <property type="project" value="InterPro"/>
</dbReference>
<dbReference type="FunFam" id="3.30.420.40:FF:000037">
    <property type="entry name" value="Probable tRNA N6-adenosine threonylcarbamoyltransferase"/>
    <property type="match status" value="1"/>
</dbReference>
<evidence type="ECO:0000256" key="4">
    <source>
        <dbReference type="ARBA" id="ARBA00022723"/>
    </source>
</evidence>
<keyword evidence="7 9" id="KW-0012">Acyltransferase</keyword>
<comment type="subcellular location">
    <subcellularLocation>
        <location evidence="9">Cytoplasm</location>
    </subcellularLocation>
    <subcellularLocation>
        <location evidence="9">Nucleus</location>
    </subcellularLocation>
</comment>
<comment type="similarity">
    <text evidence="9">Belongs to the KAE1 / TsaD family.</text>
</comment>
<dbReference type="InterPro" id="IPR013785">
    <property type="entry name" value="Aldolase_TIM"/>
</dbReference>
<keyword evidence="12" id="KW-1185">Reference proteome</keyword>
<evidence type="ECO:0000256" key="2">
    <source>
        <dbReference type="ARBA" id="ARBA00022679"/>
    </source>
</evidence>
<dbReference type="Pfam" id="PF00923">
    <property type="entry name" value="TAL_FSA"/>
    <property type="match status" value="1"/>
</dbReference>
<dbReference type="InterPro" id="IPR001585">
    <property type="entry name" value="TAL/FSA"/>
</dbReference>
<dbReference type="Gene3D" id="3.30.420.40">
    <property type="match status" value="4"/>
</dbReference>
<feature type="binding site" evidence="9">
    <location>
        <begin position="131"/>
        <end position="135"/>
    </location>
    <ligand>
        <name>substrate</name>
    </ligand>
</feature>
<accession>A0AAD5E0Z8</accession>
<dbReference type="EMBL" id="JADXDR010000004">
    <property type="protein sequence ID" value="KAI7846316.1"/>
    <property type="molecule type" value="Genomic_DNA"/>
</dbReference>
<reference evidence="11" key="1">
    <citation type="submission" date="2020-11" db="EMBL/GenBank/DDBJ databases">
        <title>Chlorella ohadii genome sequencing and assembly.</title>
        <authorList>
            <person name="Murik O."/>
            <person name="Treves H."/>
            <person name="Kedem I."/>
            <person name="Shotland Y."/>
            <person name="Kaplan A."/>
        </authorList>
    </citation>
    <scope>NUCLEOTIDE SEQUENCE</scope>
    <source>
        <strain evidence="11">1</strain>
    </source>
</reference>
<dbReference type="Proteomes" id="UP001205105">
    <property type="component" value="Unassembled WGS sequence"/>
</dbReference>
<dbReference type="PANTHER" id="PTHR11735">
    <property type="entry name" value="TRNA N6-ADENOSINE THREONYLCARBAMOYLTRANSFERASE"/>
    <property type="match status" value="1"/>
</dbReference>
<dbReference type="PANTHER" id="PTHR11735:SF14">
    <property type="entry name" value="TRNA N6-ADENOSINE THREONYLCARBAMOYLTRANSFERASE"/>
    <property type="match status" value="1"/>
</dbReference>
<evidence type="ECO:0000256" key="3">
    <source>
        <dbReference type="ARBA" id="ARBA00022694"/>
    </source>
</evidence>
<dbReference type="GO" id="GO:0061711">
    <property type="term" value="F:tRNA N(6)-L-threonylcarbamoyladenine synthase activity"/>
    <property type="evidence" value="ECO:0007669"/>
    <property type="project" value="UniProtKB-EC"/>
</dbReference>
<dbReference type="Pfam" id="PF00814">
    <property type="entry name" value="TsaD"/>
    <property type="match status" value="1"/>
</dbReference>
<evidence type="ECO:0000313" key="12">
    <source>
        <dbReference type="Proteomes" id="UP001205105"/>
    </source>
</evidence>
<gene>
    <name evidence="9" type="primary">GCP2</name>
    <name evidence="11" type="ORF">COHA_000153</name>
</gene>
<dbReference type="GO" id="GO:0005634">
    <property type="term" value="C:nucleus"/>
    <property type="evidence" value="ECO:0007669"/>
    <property type="project" value="UniProtKB-SubCell"/>
</dbReference>
<proteinExistence type="inferred from homology"/>
<dbReference type="AlphaFoldDB" id="A0AAD5E0Z8"/>
<dbReference type="GO" id="GO:0046872">
    <property type="term" value="F:metal ion binding"/>
    <property type="evidence" value="ECO:0007669"/>
    <property type="project" value="UniProtKB-KW"/>
</dbReference>
<keyword evidence="6" id="KW-0704">Schiff base</keyword>
<keyword evidence="3 9" id="KW-0819">tRNA processing</keyword>
<feature type="binding site" evidence="9">
    <location>
        <position position="237"/>
    </location>
    <ligand>
        <name>substrate</name>
    </ligand>
</feature>
<protein>
    <recommendedName>
        <fullName evidence="9">Glycoprotease 2</fullName>
    </recommendedName>
</protein>
<dbReference type="HAMAP" id="MF_01446">
    <property type="entry name" value="Kae1"/>
    <property type="match status" value="1"/>
</dbReference>
<keyword evidence="4 9" id="KW-0479">Metal-binding</keyword>
<dbReference type="InterPro" id="IPR000905">
    <property type="entry name" value="Gcp-like_dom"/>
</dbReference>
<keyword evidence="9" id="KW-0539">Nucleus</keyword>
<evidence type="ECO:0000256" key="5">
    <source>
        <dbReference type="ARBA" id="ARBA00023004"/>
    </source>
</evidence>
<dbReference type="SUPFAM" id="SSF51569">
    <property type="entry name" value="Aldolase"/>
    <property type="match status" value="1"/>
</dbReference>
<dbReference type="SUPFAM" id="SSF53067">
    <property type="entry name" value="Actin-like ATPase domain"/>
    <property type="match status" value="1"/>
</dbReference>
<evidence type="ECO:0000313" key="11">
    <source>
        <dbReference type="EMBL" id="KAI7846316.1"/>
    </source>
</evidence>
<keyword evidence="1 9" id="KW-0963">Cytoplasm</keyword>
<keyword evidence="2 9" id="KW-0808">Transferase</keyword>
<sequence length="713" mass="77052">MLIALGIEGSANKIGVGIVREDGEILSNPRHTFITPPGQGFLPRETALHHQEWAVRLVQQALAEAKISPQDISVIAFTKGPGMGGPLVSCAVVARMLSQMWGVPIVGVNHCVGHIEMGRVVTGAQDPVVLYVSGGNTQVIAYADRRYRIFGETIDIAGKKLIELPYVVKGMDVSFSGILSYIEVAARDLIDKGEATPADLCFSLQETIFAMLVEITERAMAHVGTNDVLIVGGVGCNVRLQQMMQVMVEERGGKLYATDDRYCIDNGAMIAWPGLLAFKQGQTMQLAETTCTQRYRTDEECTRGPMATSVSAVASRPQAVSARHSVPRPARRTAVAVQATKTEYKSPSSSTASTELERLEALSTVVPDVLLSQSLQKVEEPKAATTSRSVLAGIMGTPTSMRRFKFAIEQARFYDKCNLASGADRTSCQVDKALVNVGSMFLETVTGRVSTEVDPRIAYDTDKLVARGRSLVEMYKEVGVDRDRVLLRMPATWAAIQAGKQLEAEGIACHLVLVYSFVQGSAAAQSGISVVQPNVGRLHDWYNRHPGVIRDPNAPTEAWAMARAGYGSEQVNPGLLLVDKIYSYIQKYHGGKTKVMASGLRTKAEALALAGCDFLVVGPKVLTGLATASTLDGYNTGLSATEEVPGSIEARLSPQLAQAAEFTPQELEHIDEGRFNEYLGMAARDLLSDGIQRLIDDANRLEPFFLNLAGGQE</sequence>
<dbReference type="CDD" id="cd24132">
    <property type="entry name" value="ASKHA_NBD_OSGEP_like_euk"/>
    <property type="match status" value="1"/>
</dbReference>
<dbReference type="GO" id="GO:0002949">
    <property type="term" value="P:tRNA threonylcarbamoyladenosine modification"/>
    <property type="evidence" value="ECO:0007669"/>
    <property type="project" value="UniProtKB-UniRule"/>
</dbReference>
<evidence type="ECO:0000256" key="7">
    <source>
        <dbReference type="ARBA" id="ARBA00023315"/>
    </source>
</evidence>
<comment type="caution">
    <text evidence="11">The sequence shown here is derived from an EMBL/GenBank/DDBJ whole genome shotgun (WGS) entry which is preliminary data.</text>
</comment>
<dbReference type="GO" id="GO:0005975">
    <property type="term" value="P:carbohydrate metabolic process"/>
    <property type="evidence" value="ECO:0007669"/>
    <property type="project" value="InterPro"/>
</dbReference>
<dbReference type="InterPro" id="IPR043129">
    <property type="entry name" value="ATPase_NBD"/>
</dbReference>
<dbReference type="Gene3D" id="3.20.20.70">
    <property type="entry name" value="Aldolase class I"/>
    <property type="match status" value="1"/>
</dbReference>
<feature type="binding site" evidence="9">
    <location>
        <position position="110"/>
    </location>
    <ligand>
        <name>a divalent metal cation</name>
        <dbReference type="ChEBI" id="CHEBI:60240"/>
    </ligand>
</feature>
<feature type="binding site" evidence="9">
    <location>
        <position position="158"/>
    </location>
    <ligand>
        <name>substrate</name>
    </ligand>
</feature>
<evidence type="ECO:0000256" key="9">
    <source>
        <dbReference type="HAMAP-Rule" id="MF_03180"/>
    </source>
</evidence>
<dbReference type="InterPro" id="IPR017861">
    <property type="entry name" value="KAE1/TsaD"/>
</dbReference>
<evidence type="ECO:0000256" key="8">
    <source>
        <dbReference type="ARBA" id="ARBA00048117"/>
    </source>
</evidence>
<feature type="binding site" evidence="9">
    <location>
        <position position="131"/>
    </location>
    <ligand>
        <name>a divalent metal cation</name>
        <dbReference type="ChEBI" id="CHEBI:60240"/>
    </ligand>
</feature>
<keyword evidence="5" id="KW-0408">Iron</keyword>
<feature type="binding site" evidence="9">
    <location>
        <position position="114"/>
    </location>
    <ligand>
        <name>a divalent metal cation</name>
        <dbReference type="ChEBI" id="CHEBI:60240"/>
    </ligand>
</feature>
<organism evidence="11 12">
    <name type="scientific">Chlorella ohadii</name>
    <dbReference type="NCBI Taxonomy" id="2649997"/>
    <lineage>
        <taxon>Eukaryota</taxon>
        <taxon>Viridiplantae</taxon>
        <taxon>Chlorophyta</taxon>
        <taxon>core chlorophytes</taxon>
        <taxon>Trebouxiophyceae</taxon>
        <taxon>Chlorellales</taxon>
        <taxon>Chlorellaceae</taxon>
        <taxon>Chlorella clade</taxon>
        <taxon>Chlorella</taxon>
    </lineage>
</organism>
<comment type="cofactor">
    <cofactor evidence="9">
        <name>a divalent metal cation</name>
        <dbReference type="ChEBI" id="CHEBI:60240"/>
    </cofactor>
    <text evidence="9">Binds 1 divalent metal cation per subunit.</text>
</comment>